<evidence type="ECO:0000313" key="3">
    <source>
        <dbReference type="EMBL" id="OZG50860.1"/>
    </source>
</evidence>
<reference evidence="3 4" key="1">
    <citation type="journal article" date="2017" name="BMC Genomics">
        <title>Comparative genomic and phylogenomic analyses of the Bifidobacteriaceae family.</title>
        <authorList>
            <person name="Lugli G.A."/>
            <person name="Milani C."/>
            <person name="Turroni F."/>
            <person name="Duranti S."/>
            <person name="Mancabelli L."/>
            <person name="Mangifesta M."/>
            <person name="Ferrario C."/>
            <person name="Modesto M."/>
            <person name="Mattarelli P."/>
            <person name="Jiri K."/>
            <person name="van Sinderen D."/>
            <person name="Ventura M."/>
        </authorList>
    </citation>
    <scope>NUCLEOTIDE SEQUENCE [LARGE SCALE GENOMIC DNA]</scope>
    <source>
        <strain evidence="3 4">DSM 22924</strain>
    </source>
</reference>
<organism evidence="3 4">
    <name type="scientific">Bombiscardovia coagulans</name>
    <dbReference type="NCBI Taxonomy" id="686666"/>
    <lineage>
        <taxon>Bacteria</taxon>
        <taxon>Bacillati</taxon>
        <taxon>Actinomycetota</taxon>
        <taxon>Actinomycetes</taxon>
        <taxon>Bifidobacteriales</taxon>
        <taxon>Bifidobacteriaceae</taxon>
        <taxon>Bombiscardovia</taxon>
    </lineage>
</organism>
<dbReference type="GO" id="GO:0004175">
    <property type="term" value="F:endopeptidase activity"/>
    <property type="evidence" value="ECO:0007669"/>
    <property type="project" value="UniProtKB-ARBA"/>
</dbReference>
<keyword evidence="1" id="KW-1133">Transmembrane helix</keyword>
<gene>
    <name evidence="3" type="ORF">BOCO_0046</name>
</gene>
<comment type="caution">
    <text evidence="3">The sequence shown here is derived from an EMBL/GenBank/DDBJ whole genome shotgun (WGS) entry which is preliminary data.</text>
</comment>
<dbReference type="RefSeq" id="WP_094722111.1">
    <property type="nucleotide sequence ID" value="NZ_MWWS01000002.1"/>
</dbReference>
<feature type="transmembrane region" description="Helical" evidence="1">
    <location>
        <begin position="166"/>
        <end position="192"/>
    </location>
</feature>
<name>A0A261EVF4_9BIFI</name>
<evidence type="ECO:0000256" key="1">
    <source>
        <dbReference type="SAM" id="Phobius"/>
    </source>
</evidence>
<keyword evidence="3" id="KW-0378">Hydrolase</keyword>
<proteinExistence type="predicted"/>
<feature type="transmembrane region" description="Helical" evidence="1">
    <location>
        <begin position="122"/>
        <end position="145"/>
    </location>
</feature>
<keyword evidence="3" id="KW-0645">Protease</keyword>
<dbReference type="Pfam" id="PF02517">
    <property type="entry name" value="Rce1-like"/>
    <property type="match status" value="1"/>
</dbReference>
<keyword evidence="1" id="KW-0812">Transmembrane</keyword>
<dbReference type="Proteomes" id="UP000216004">
    <property type="component" value="Unassembled WGS sequence"/>
</dbReference>
<keyword evidence="1" id="KW-0472">Membrane</keyword>
<evidence type="ECO:0000259" key="2">
    <source>
        <dbReference type="Pfam" id="PF02517"/>
    </source>
</evidence>
<sequence length="211" mass="23864">MRVLVVTVIYAAILSINHSHLRWTAHFRFRKWLRPAIRLFPYLLGLCITGSPKGSNSFAGFLAAIICAVLFSLVQYKSMVMILAPGSPELYPPYKSRVEKYRQAGFQVLAGPFQELFYRGSLVVVLQELLPAYLIAIISSLLFVLEHVVQFESGRKWRISDYCLQALVGLVASIIVLYGGTLGAACFFHFLVNLPHTILYFKIPYLKDQKC</sequence>
<protein>
    <submittedName>
        <fullName evidence="3">CAAX protease self-immunity</fullName>
    </submittedName>
</protein>
<dbReference type="GO" id="GO:0080120">
    <property type="term" value="P:CAAX-box protein maturation"/>
    <property type="evidence" value="ECO:0007669"/>
    <property type="project" value="UniProtKB-ARBA"/>
</dbReference>
<dbReference type="InterPro" id="IPR003675">
    <property type="entry name" value="Rce1/LyrA-like_dom"/>
</dbReference>
<dbReference type="GO" id="GO:0006508">
    <property type="term" value="P:proteolysis"/>
    <property type="evidence" value="ECO:0007669"/>
    <property type="project" value="UniProtKB-KW"/>
</dbReference>
<accession>A0A261EVF4</accession>
<feature type="domain" description="CAAX prenyl protease 2/Lysostaphin resistance protein A-like" evidence="2">
    <location>
        <begin position="108"/>
        <end position="194"/>
    </location>
</feature>
<dbReference type="EMBL" id="MWWS01000002">
    <property type="protein sequence ID" value="OZG50860.1"/>
    <property type="molecule type" value="Genomic_DNA"/>
</dbReference>
<keyword evidence="4" id="KW-1185">Reference proteome</keyword>
<evidence type="ECO:0000313" key="4">
    <source>
        <dbReference type="Proteomes" id="UP000216004"/>
    </source>
</evidence>
<feature type="transmembrane region" description="Helical" evidence="1">
    <location>
        <begin position="58"/>
        <end position="76"/>
    </location>
</feature>
<dbReference type="AlphaFoldDB" id="A0A261EVF4"/>